<dbReference type="PANTHER" id="PTHR30535:SF34">
    <property type="entry name" value="MOLYBDATE-BINDING PROTEIN MOLA"/>
    <property type="match status" value="1"/>
</dbReference>
<dbReference type="Proteomes" id="UP000646484">
    <property type="component" value="Unassembled WGS sequence"/>
</dbReference>
<dbReference type="InterPro" id="IPR002491">
    <property type="entry name" value="ABC_transptr_periplasmic_BD"/>
</dbReference>
<sequence length="265" mass="29593">MQKFILLSILFITAITGYSQKRIVSLAASITQNLYLLGANEDIVGCTRFCITEPADSIPVVADAVNVNMEKIVALRPDIVLTGGLTPPKVLEGLERMGIKTLRLEQPKNFEEICEQFIILGELSNKKTKAESTVQECKTRLEEAKKNIPSDRYPKVFMEIGCDPLYTALPGSFMHDYIQQTGGINIAKDLDNAMISKEFVLLQNPDIIFIVGMGIVGENEISKWKEINSLNAVKNDKLFPLDDYICSPTPITFVETVEELIKLLY</sequence>
<dbReference type="PANTHER" id="PTHR30535">
    <property type="entry name" value="VITAMIN B12-BINDING PROTEIN"/>
    <property type="match status" value="1"/>
</dbReference>
<organism evidence="2 3">
    <name type="scientific">Butyricimonas hominis</name>
    <dbReference type="NCBI Taxonomy" id="2763032"/>
    <lineage>
        <taxon>Bacteria</taxon>
        <taxon>Pseudomonadati</taxon>
        <taxon>Bacteroidota</taxon>
        <taxon>Bacteroidia</taxon>
        <taxon>Bacteroidales</taxon>
        <taxon>Odoribacteraceae</taxon>
        <taxon>Butyricimonas</taxon>
    </lineage>
</organism>
<dbReference type="Gene3D" id="3.40.50.1980">
    <property type="entry name" value="Nitrogenase molybdenum iron protein domain"/>
    <property type="match status" value="2"/>
</dbReference>
<evidence type="ECO:0000313" key="2">
    <source>
        <dbReference type="EMBL" id="MBC5619619.1"/>
    </source>
</evidence>
<feature type="domain" description="Fe/B12 periplasmic-binding" evidence="1">
    <location>
        <begin position="22"/>
        <end position="265"/>
    </location>
</feature>
<evidence type="ECO:0000313" key="3">
    <source>
        <dbReference type="Proteomes" id="UP000646484"/>
    </source>
</evidence>
<comment type="caution">
    <text evidence="2">The sequence shown here is derived from an EMBL/GenBank/DDBJ whole genome shotgun (WGS) entry which is preliminary data.</text>
</comment>
<accession>A0ABR7CVE7</accession>
<reference evidence="2 3" key="1">
    <citation type="submission" date="2020-08" db="EMBL/GenBank/DDBJ databases">
        <title>Genome public.</title>
        <authorList>
            <person name="Liu C."/>
            <person name="Sun Q."/>
        </authorList>
    </citation>
    <scope>NUCLEOTIDE SEQUENCE [LARGE SCALE GENOMIC DNA]</scope>
    <source>
        <strain evidence="2 3">NSJ-56</strain>
    </source>
</reference>
<dbReference type="SUPFAM" id="SSF53807">
    <property type="entry name" value="Helical backbone' metal receptor"/>
    <property type="match status" value="1"/>
</dbReference>
<dbReference type="InterPro" id="IPR050902">
    <property type="entry name" value="ABC_Transporter_SBP"/>
</dbReference>
<dbReference type="Pfam" id="PF01497">
    <property type="entry name" value="Peripla_BP_2"/>
    <property type="match status" value="1"/>
</dbReference>
<keyword evidence="3" id="KW-1185">Reference proteome</keyword>
<proteinExistence type="predicted"/>
<evidence type="ECO:0000259" key="1">
    <source>
        <dbReference type="PROSITE" id="PS50983"/>
    </source>
</evidence>
<dbReference type="PROSITE" id="PS50983">
    <property type="entry name" value="FE_B12_PBP"/>
    <property type="match status" value="1"/>
</dbReference>
<gene>
    <name evidence="2" type="ORF">H8S64_00750</name>
</gene>
<protein>
    <submittedName>
        <fullName evidence="2">ABC transporter substrate-binding protein</fullName>
    </submittedName>
</protein>
<dbReference type="EMBL" id="JACOOH010000001">
    <property type="protein sequence ID" value="MBC5619619.1"/>
    <property type="molecule type" value="Genomic_DNA"/>
</dbReference>
<name>A0ABR7CVE7_9BACT</name>
<dbReference type="RefSeq" id="WP_186974594.1">
    <property type="nucleotide sequence ID" value="NZ_JACOOH010000001.1"/>
</dbReference>